<dbReference type="Gene3D" id="1.10.1240.10">
    <property type="entry name" value="Methionine synthase domain"/>
    <property type="match status" value="1"/>
</dbReference>
<dbReference type="SUPFAM" id="SSF47644">
    <property type="entry name" value="Methionine synthase domain"/>
    <property type="match status" value="1"/>
</dbReference>
<evidence type="ECO:0000313" key="5">
    <source>
        <dbReference type="Proteomes" id="UP000732105"/>
    </source>
</evidence>
<evidence type="ECO:0000313" key="4">
    <source>
        <dbReference type="EMBL" id="NOU59786.1"/>
    </source>
</evidence>
<dbReference type="RefSeq" id="WP_171595056.1">
    <property type="nucleotide sequence ID" value="NZ_RZNH01000010.1"/>
</dbReference>
<dbReference type="InterPro" id="IPR036594">
    <property type="entry name" value="Meth_synthase_dom"/>
</dbReference>
<evidence type="ECO:0000256" key="2">
    <source>
        <dbReference type="ARBA" id="ARBA00023285"/>
    </source>
</evidence>
<dbReference type="SUPFAM" id="SSF52242">
    <property type="entry name" value="Cobalamin (vitamin B12)-binding domain"/>
    <property type="match status" value="1"/>
</dbReference>
<dbReference type="Gene3D" id="3.40.50.280">
    <property type="entry name" value="Cobalamin-binding domain"/>
    <property type="match status" value="1"/>
</dbReference>
<dbReference type="PANTHER" id="PTHR45833:SF1">
    <property type="entry name" value="METHIONINE SYNTHASE"/>
    <property type="match status" value="1"/>
</dbReference>
<dbReference type="InterPro" id="IPR006158">
    <property type="entry name" value="Cobalamin-bd"/>
</dbReference>
<proteinExistence type="predicted"/>
<dbReference type="EMBL" id="RZNH01000010">
    <property type="protein sequence ID" value="NOU59786.1"/>
    <property type="molecule type" value="Genomic_DNA"/>
</dbReference>
<dbReference type="PANTHER" id="PTHR45833">
    <property type="entry name" value="METHIONINE SYNTHASE"/>
    <property type="match status" value="1"/>
</dbReference>
<dbReference type="Proteomes" id="UP000732105">
    <property type="component" value="Unassembled WGS sequence"/>
</dbReference>
<comment type="caution">
    <text evidence="4">The sequence shown here is derived from an EMBL/GenBank/DDBJ whole genome shotgun (WGS) entry which is preliminary data.</text>
</comment>
<feature type="domain" description="B12-binding" evidence="3">
    <location>
        <begin position="91"/>
        <end position="214"/>
    </location>
</feature>
<evidence type="ECO:0000256" key="1">
    <source>
        <dbReference type="ARBA" id="ARBA00022723"/>
    </source>
</evidence>
<evidence type="ECO:0000259" key="3">
    <source>
        <dbReference type="PROSITE" id="PS51332"/>
    </source>
</evidence>
<reference evidence="4 5" key="1">
    <citation type="submission" date="2018-12" db="EMBL/GenBank/DDBJ databases">
        <title>Marinifilum JC070 sp. nov., a marine bacterium isolated from Yongle Blue Hole in the South China Sea.</title>
        <authorList>
            <person name="Fu T."/>
        </authorList>
    </citation>
    <scope>NUCLEOTIDE SEQUENCE [LARGE SCALE GENOMIC DNA]</scope>
    <source>
        <strain evidence="4 5">JC070</strain>
    </source>
</reference>
<dbReference type="CDD" id="cd02065">
    <property type="entry name" value="B12-binding_like"/>
    <property type="match status" value="1"/>
</dbReference>
<keyword evidence="2" id="KW-0170">Cobalt</keyword>
<keyword evidence="1" id="KW-0479">Metal-binding</keyword>
<dbReference type="InterPro" id="IPR050554">
    <property type="entry name" value="Met_Synthase/Corrinoid"/>
</dbReference>
<dbReference type="Pfam" id="PF02310">
    <property type="entry name" value="B12-binding"/>
    <property type="match status" value="1"/>
</dbReference>
<dbReference type="Pfam" id="PF02607">
    <property type="entry name" value="B12-binding_2"/>
    <property type="match status" value="1"/>
</dbReference>
<sequence>MTITTETYHQFINSLLLGDRNQCHHIINEHWEKQFPLLIIYEEMIKKAMYEVGDLWEANKISVATEHLSSGIIESILNDLQLKLKHSANKKNTVLTACVENEFHQIGIKMIGDVFEKNGWKSYFLGANTPNRELVKFASLIQPDVFAVSLSIYSHLPALEKLILAIRTKFPKHLIAVGGQAFRHGGEETIAQYENVVLLQDTFHTEKFIKTLSA</sequence>
<accession>A0ABX1WUK8</accession>
<name>A0ABX1WUK8_9BACT</name>
<protein>
    <submittedName>
        <fullName evidence="4">Cobalamin-binding protein</fullName>
    </submittedName>
</protein>
<dbReference type="PROSITE" id="PS51332">
    <property type="entry name" value="B12_BINDING"/>
    <property type="match status" value="1"/>
</dbReference>
<gene>
    <name evidence="4" type="ORF">ELS83_08130</name>
</gene>
<dbReference type="InterPro" id="IPR036724">
    <property type="entry name" value="Cobalamin-bd_sf"/>
</dbReference>
<organism evidence="4 5">
    <name type="scientific">Marinifilum caeruleilacunae</name>
    <dbReference type="NCBI Taxonomy" id="2499076"/>
    <lineage>
        <taxon>Bacteria</taxon>
        <taxon>Pseudomonadati</taxon>
        <taxon>Bacteroidota</taxon>
        <taxon>Bacteroidia</taxon>
        <taxon>Marinilabiliales</taxon>
        <taxon>Marinifilaceae</taxon>
    </lineage>
</organism>
<keyword evidence="5" id="KW-1185">Reference proteome</keyword>
<dbReference type="InterPro" id="IPR003759">
    <property type="entry name" value="Cbl-bd_cap"/>
</dbReference>